<evidence type="ECO:0000313" key="2">
    <source>
        <dbReference type="EMBL" id="GGA90880.1"/>
    </source>
</evidence>
<evidence type="ECO:0000313" key="3">
    <source>
        <dbReference type="Proteomes" id="UP000646478"/>
    </source>
</evidence>
<dbReference type="Proteomes" id="UP000646478">
    <property type="component" value="Unassembled WGS sequence"/>
</dbReference>
<gene>
    <name evidence="2" type="ORF">GCM10011491_18560</name>
</gene>
<dbReference type="AlphaFoldDB" id="A0A916SA75"/>
<reference evidence="2" key="2">
    <citation type="submission" date="2020-09" db="EMBL/GenBank/DDBJ databases">
        <authorList>
            <person name="Sun Q."/>
            <person name="Zhou Y."/>
        </authorList>
    </citation>
    <scope>NUCLEOTIDE SEQUENCE</scope>
    <source>
        <strain evidence="2">CGMCC 1.15082</strain>
    </source>
</reference>
<protein>
    <submittedName>
        <fullName evidence="2">Uncharacterized protein</fullName>
    </submittedName>
</protein>
<organism evidence="2 3">
    <name type="scientific">Brucella endophytica</name>
    <dbReference type="NCBI Taxonomy" id="1963359"/>
    <lineage>
        <taxon>Bacteria</taxon>
        <taxon>Pseudomonadati</taxon>
        <taxon>Pseudomonadota</taxon>
        <taxon>Alphaproteobacteria</taxon>
        <taxon>Hyphomicrobiales</taxon>
        <taxon>Brucellaceae</taxon>
        <taxon>Brucella/Ochrobactrum group</taxon>
        <taxon>Brucella</taxon>
    </lineage>
</organism>
<sequence>MADKLAGAQIRKHLIGKFAGHTEGKAKAGAAPVKPQHEARTLRRTAMGMGTNAERPSIAPKMGARRLNMGKTRPPHQGAIAKHPKIAHIHSYARHPASAEDNAK</sequence>
<evidence type="ECO:0000256" key="1">
    <source>
        <dbReference type="SAM" id="MobiDB-lite"/>
    </source>
</evidence>
<dbReference type="EMBL" id="BMHH01000006">
    <property type="protein sequence ID" value="GGA90880.1"/>
    <property type="molecule type" value="Genomic_DNA"/>
</dbReference>
<feature type="region of interest" description="Disordered" evidence="1">
    <location>
        <begin position="21"/>
        <end position="62"/>
    </location>
</feature>
<accession>A0A916SA75</accession>
<name>A0A916SA75_9HYPH</name>
<comment type="caution">
    <text evidence="2">The sequence shown here is derived from an EMBL/GenBank/DDBJ whole genome shotgun (WGS) entry which is preliminary data.</text>
</comment>
<reference evidence="2" key="1">
    <citation type="journal article" date="2014" name="Int. J. Syst. Evol. Microbiol.">
        <title>Complete genome sequence of Corynebacterium casei LMG S-19264T (=DSM 44701T), isolated from a smear-ripened cheese.</title>
        <authorList>
            <consortium name="US DOE Joint Genome Institute (JGI-PGF)"/>
            <person name="Walter F."/>
            <person name="Albersmeier A."/>
            <person name="Kalinowski J."/>
            <person name="Ruckert C."/>
        </authorList>
    </citation>
    <scope>NUCLEOTIDE SEQUENCE</scope>
    <source>
        <strain evidence="2">CGMCC 1.15082</strain>
    </source>
</reference>
<proteinExistence type="predicted"/>
<keyword evidence="3" id="KW-1185">Reference proteome</keyword>